<dbReference type="AlphaFoldDB" id="A0A1H3LZH4"/>
<dbReference type="STRING" id="595670.SAMN05421643_1227"/>
<name>A0A1H3LZH4_9GAMM</name>
<protein>
    <submittedName>
        <fullName evidence="1">Uncharacterized protein</fullName>
    </submittedName>
</protein>
<dbReference type="Proteomes" id="UP000199035">
    <property type="component" value="Unassembled WGS sequence"/>
</dbReference>
<proteinExistence type="predicted"/>
<evidence type="ECO:0000313" key="1">
    <source>
        <dbReference type="EMBL" id="SDY69723.1"/>
    </source>
</evidence>
<dbReference type="EMBL" id="FNPK01000022">
    <property type="protein sequence ID" value="SDY69723.1"/>
    <property type="molecule type" value="Genomic_DNA"/>
</dbReference>
<sequence>MSANTENSTIALTADAGSDQNLIVEEFLGHAKADLDPAAVEQVQNGEQVEGVTAYARGNYYKISANPKSPDYIEPFDIHLHFQDGPTVLEGVNGATNEALLKVLIHRTKILDSQFPSEHNKEAIAALESALAAFDARTAERLARGVEGLNAE</sequence>
<keyword evidence="2" id="KW-1185">Reference proteome</keyword>
<gene>
    <name evidence="1" type="ORF">SAMN05421643_1227</name>
</gene>
<evidence type="ECO:0000313" key="2">
    <source>
        <dbReference type="Proteomes" id="UP000199035"/>
    </source>
</evidence>
<organism evidence="1 2">
    <name type="scientific">Acinetobacter kyonggiensis</name>
    <dbReference type="NCBI Taxonomy" id="595670"/>
    <lineage>
        <taxon>Bacteria</taxon>
        <taxon>Pseudomonadati</taxon>
        <taxon>Pseudomonadota</taxon>
        <taxon>Gammaproteobacteria</taxon>
        <taxon>Moraxellales</taxon>
        <taxon>Moraxellaceae</taxon>
        <taxon>Acinetobacter</taxon>
    </lineage>
</organism>
<dbReference type="RefSeq" id="WP_092691884.1">
    <property type="nucleotide sequence ID" value="NZ_FNPK01000022.1"/>
</dbReference>
<accession>A0A1H3LZH4</accession>
<reference evidence="2" key="1">
    <citation type="submission" date="2016-10" db="EMBL/GenBank/DDBJ databases">
        <authorList>
            <person name="Varghese N."/>
            <person name="Submissions S."/>
        </authorList>
    </citation>
    <scope>NUCLEOTIDE SEQUENCE [LARGE SCALE GENOMIC DNA]</scope>
    <source>
        <strain evidence="2">ANC 5109</strain>
    </source>
</reference>